<dbReference type="Proteomes" id="UP000249829">
    <property type="component" value="Unassembled WGS sequence"/>
</dbReference>
<feature type="compositionally biased region" description="Polar residues" evidence="1">
    <location>
        <begin position="1"/>
        <end position="10"/>
    </location>
</feature>
<feature type="compositionally biased region" description="Low complexity" evidence="1">
    <location>
        <begin position="12"/>
        <end position="22"/>
    </location>
</feature>
<name>A0A2V5H224_ASPV1</name>
<evidence type="ECO:0000313" key="2">
    <source>
        <dbReference type="EMBL" id="PYI17955.1"/>
    </source>
</evidence>
<accession>A0A2V5H224</accession>
<dbReference type="EMBL" id="KZ825149">
    <property type="protein sequence ID" value="PYI17955.1"/>
    <property type="molecule type" value="Genomic_DNA"/>
</dbReference>
<gene>
    <name evidence="2" type="ORF">BO99DRAFT_433964</name>
</gene>
<protein>
    <submittedName>
        <fullName evidence="2">Uncharacterized protein</fullName>
    </submittedName>
</protein>
<proteinExistence type="predicted"/>
<keyword evidence="3" id="KW-1185">Reference proteome</keyword>
<feature type="region of interest" description="Disordered" evidence="1">
    <location>
        <begin position="263"/>
        <end position="284"/>
    </location>
</feature>
<feature type="region of interest" description="Disordered" evidence="1">
    <location>
        <begin position="1"/>
        <end position="30"/>
    </location>
</feature>
<evidence type="ECO:0000256" key="1">
    <source>
        <dbReference type="SAM" id="MobiDB-lite"/>
    </source>
</evidence>
<evidence type="ECO:0000313" key="3">
    <source>
        <dbReference type="Proteomes" id="UP000249829"/>
    </source>
</evidence>
<dbReference type="AlphaFoldDB" id="A0A2V5H224"/>
<reference evidence="2 3" key="1">
    <citation type="submission" date="2018-02" db="EMBL/GenBank/DDBJ databases">
        <title>The genomes of Aspergillus section Nigri reveals drivers in fungal speciation.</title>
        <authorList>
            <consortium name="DOE Joint Genome Institute"/>
            <person name="Vesth T.C."/>
            <person name="Nybo J."/>
            <person name="Theobald S."/>
            <person name="Brandl J."/>
            <person name="Frisvad J.C."/>
            <person name="Nielsen K.F."/>
            <person name="Lyhne E.K."/>
            <person name="Kogle M.E."/>
            <person name="Kuo A."/>
            <person name="Riley R."/>
            <person name="Clum A."/>
            <person name="Nolan M."/>
            <person name="Lipzen A."/>
            <person name="Salamov A."/>
            <person name="Henrissat B."/>
            <person name="Wiebenga A."/>
            <person name="De vries R.P."/>
            <person name="Grigoriev I.V."/>
            <person name="Mortensen U.H."/>
            <person name="Andersen M.R."/>
            <person name="Baker S.E."/>
        </authorList>
    </citation>
    <scope>NUCLEOTIDE SEQUENCE [LARGE SCALE GENOMIC DNA]</scope>
    <source>
        <strain evidence="2 3">CBS 115571</strain>
    </source>
</reference>
<sequence length="284" mass="32454">MEDLSSSPNLHPTEPTNSSSSPSPLPILTKETVQEYPTTTCKPQGKSRYPSLEANPDTAAKLKRFAQRQFIAGFDNTRVEWPVKGAFPEIESGHPYKQAVERVRKFYGIWKSHGLKHAPKCYERWVLSQPENERERLAQCTDFKELRCALSAAYDVEWASYIFSWATSVVSFQDCSSLGQEFLKYCIIQLMVRAHLTALRQKSSSPSPELAKFDRRYLLASFDGLHTHEKWRNLTVEDFPFRSVPALRKRACLRRVDMNADSDGDVEIEGEQPRTKAPAHRSPD</sequence>
<organism evidence="2 3">
    <name type="scientific">Aspergillus violaceofuscus (strain CBS 115571)</name>
    <dbReference type="NCBI Taxonomy" id="1450538"/>
    <lineage>
        <taxon>Eukaryota</taxon>
        <taxon>Fungi</taxon>
        <taxon>Dikarya</taxon>
        <taxon>Ascomycota</taxon>
        <taxon>Pezizomycotina</taxon>
        <taxon>Eurotiomycetes</taxon>
        <taxon>Eurotiomycetidae</taxon>
        <taxon>Eurotiales</taxon>
        <taxon>Aspergillaceae</taxon>
        <taxon>Aspergillus</taxon>
    </lineage>
</organism>